<keyword evidence="1" id="KW-0812">Transmembrane</keyword>
<evidence type="ECO:0000256" key="1">
    <source>
        <dbReference type="SAM" id="Phobius"/>
    </source>
</evidence>
<evidence type="ECO:0000313" key="3">
    <source>
        <dbReference type="EMBL" id="QPI35710.1"/>
    </source>
</evidence>
<proteinExistence type="predicted"/>
<dbReference type="AlphaFoldDB" id="A0AAX1J5B6"/>
<accession>A0AAX1J5B6</accession>
<reference evidence="3" key="3">
    <citation type="submission" date="2020-11" db="EMBL/GenBank/DDBJ databases">
        <title>Intraspecies plasmid and genomic variation of Mycobacterium kubicae revealed by the complete genome sequences of two clinical isolates.</title>
        <authorList>
            <person name="Hendrix J.R."/>
            <person name="Epperson L.E."/>
            <person name="Honda J.R."/>
            <person name="Strong M."/>
        </authorList>
    </citation>
    <scope>NUCLEOTIDE SEQUENCE</scope>
    <source>
        <strain evidence="3">JCM 13573</strain>
    </source>
</reference>
<dbReference type="EMBL" id="CP065047">
    <property type="protein sequence ID" value="QPI35710.1"/>
    <property type="molecule type" value="Genomic_DNA"/>
</dbReference>
<keyword evidence="4" id="KW-1185">Reference proteome</keyword>
<feature type="transmembrane region" description="Helical" evidence="1">
    <location>
        <begin position="104"/>
        <end position="122"/>
    </location>
</feature>
<keyword evidence="1" id="KW-0472">Membrane</keyword>
<dbReference type="RefSeq" id="WP_068156800.1">
    <property type="nucleotide sequence ID" value="NZ_BLKU01000003.1"/>
</dbReference>
<dbReference type="Proteomes" id="UP000465306">
    <property type="component" value="Unassembled WGS sequence"/>
</dbReference>
<evidence type="ECO:0000313" key="2">
    <source>
        <dbReference type="EMBL" id="GFG65179.1"/>
    </source>
</evidence>
<dbReference type="EMBL" id="BLKU01000003">
    <property type="protein sequence ID" value="GFG65179.1"/>
    <property type="molecule type" value="Genomic_DNA"/>
</dbReference>
<evidence type="ECO:0000313" key="5">
    <source>
        <dbReference type="Proteomes" id="UP000663583"/>
    </source>
</evidence>
<reference evidence="2 4" key="1">
    <citation type="journal article" date="2019" name="Emerg. Microbes Infect.">
        <title>Comprehensive subspecies identification of 175 nontuberculous mycobacteria species based on 7547 genomic profiles.</title>
        <authorList>
            <person name="Matsumoto Y."/>
            <person name="Kinjo T."/>
            <person name="Motooka D."/>
            <person name="Nabeya D."/>
            <person name="Jung N."/>
            <person name="Uechi K."/>
            <person name="Horii T."/>
            <person name="Iida T."/>
            <person name="Fujita J."/>
            <person name="Nakamura S."/>
        </authorList>
    </citation>
    <scope>NUCLEOTIDE SEQUENCE [LARGE SCALE GENOMIC DNA]</scope>
    <source>
        <strain evidence="2 4">JCM 13573</strain>
    </source>
</reference>
<keyword evidence="1" id="KW-1133">Transmembrane helix</keyword>
<evidence type="ECO:0008006" key="6">
    <source>
        <dbReference type="Google" id="ProtNLM"/>
    </source>
</evidence>
<reference evidence="2" key="2">
    <citation type="submission" date="2020-02" db="EMBL/GenBank/DDBJ databases">
        <authorList>
            <person name="Matsumoto Y."/>
            <person name="Kinjo T."/>
            <person name="Motooka D."/>
            <person name="Nabeya D."/>
            <person name="Jung N."/>
            <person name="Uechi K."/>
            <person name="Horii T."/>
            <person name="Iida T."/>
            <person name="Fujita J."/>
            <person name="Nakamura S."/>
        </authorList>
    </citation>
    <scope>NUCLEOTIDE SEQUENCE</scope>
    <source>
        <strain evidence="2">JCM 13573</strain>
    </source>
</reference>
<gene>
    <name evidence="3" type="ORF">I2456_13930</name>
    <name evidence="2" type="ORF">MKUB_26690</name>
</gene>
<dbReference type="KEGG" id="mku:I2456_13930"/>
<dbReference type="Proteomes" id="UP000663583">
    <property type="component" value="Chromosome"/>
</dbReference>
<feature type="transmembrane region" description="Helical" evidence="1">
    <location>
        <begin position="60"/>
        <end position="83"/>
    </location>
</feature>
<organism evidence="3 5">
    <name type="scientific">Mycobacterium kubicae</name>
    <dbReference type="NCBI Taxonomy" id="120959"/>
    <lineage>
        <taxon>Bacteria</taxon>
        <taxon>Bacillati</taxon>
        <taxon>Actinomycetota</taxon>
        <taxon>Actinomycetes</taxon>
        <taxon>Mycobacteriales</taxon>
        <taxon>Mycobacteriaceae</taxon>
        <taxon>Mycobacterium</taxon>
        <taxon>Mycobacterium simiae complex</taxon>
    </lineage>
</organism>
<feature type="transmembrane region" description="Helical" evidence="1">
    <location>
        <begin position="33"/>
        <end position="54"/>
    </location>
</feature>
<protein>
    <recommendedName>
        <fullName evidence="6">TIGR02611 family protein</fullName>
    </recommendedName>
</protein>
<sequence>MDSPDDRSAATREAALARVLAYRDRGRARPRPLRAFLAVLGGVLLVASIPLIVVLPELGIPALLIALRLLAVEADWAAGAYAWTDWRFVQLRQWFGRQSRVTRAAIWIVLLLLAAGLVWLFIR</sequence>
<evidence type="ECO:0000313" key="4">
    <source>
        <dbReference type="Proteomes" id="UP000465306"/>
    </source>
</evidence>
<name>A0AAX1J5B6_9MYCO</name>